<proteinExistence type="predicted"/>
<protein>
    <submittedName>
        <fullName evidence="3">Uncharacterized protein</fullName>
    </submittedName>
</protein>
<organism evidence="3 4">
    <name type="scientific">Seminavis robusta</name>
    <dbReference type="NCBI Taxonomy" id="568900"/>
    <lineage>
        <taxon>Eukaryota</taxon>
        <taxon>Sar</taxon>
        <taxon>Stramenopiles</taxon>
        <taxon>Ochrophyta</taxon>
        <taxon>Bacillariophyta</taxon>
        <taxon>Bacillariophyceae</taxon>
        <taxon>Bacillariophycidae</taxon>
        <taxon>Naviculales</taxon>
        <taxon>Naviculaceae</taxon>
        <taxon>Seminavis</taxon>
    </lineage>
</organism>
<reference evidence="3" key="1">
    <citation type="submission" date="2020-06" db="EMBL/GenBank/DDBJ databases">
        <authorList>
            <consortium name="Plant Systems Biology data submission"/>
        </authorList>
    </citation>
    <scope>NUCLEOTIDE SEQUENCE</scope>
    <source>
        <strain evidence="3">D6</strain>
    </source>
</reference>
<dbReference type="AlphaFoldDB" id="A0A9N8DE61"/>
<keyword evidence="2" id="KW-1133">Transmembrane helix</keyword>
<dbReference type="Gene3D" id="3.90.550.50">
    <property type="match status" value="1"/>
</dbReference>
<evidence type="ECO:0000256" key="1">
    <source>
        <dbReference type="SAM" id="MobiDB-lite"/>
    </source>
</evidence>
<evidence type="ECO:0000256" key="2">
    <source>
        <dbReference type="SAM" id="Phobius"/>
    </source>
</evidence>
<comment type="caution">
    <text evidence="3">The sequence shown here is derived from an EMBL/GenBank/DDBJ whole genome shotgun (WGS) entry which is preliminary data.</text>
</comment>
<gene>
    <name evidence="3" type="ORF">SEMRO_106_G053640.1</name>
</gene>
<feature type="region of interest" description="Disordered" evidence="1">
    <location>
        <begin position="62"/>
        <end position="118"/>
    </location>
</feature>
<keyword evidence="4" id="KW-1185">Reference proteome</keyword>
<feature type="transmembrane region" description="Helical" evidence="2">
    <location>
        <begin position="27"/>
        <end position="45"/>
    </location>
</feature>
<sequence>MVKLLEHIANRNSENEESLRGLRKRRVIAYLFVMVASFILLGQDWKNPLLTVNMIESSNHTHYNATHHNNNHSSTSKNINKKATKETAAPKETAPKETATTSSLRKTKNETIPPPLPVDPPPLPRIAYIAMGHLNSTDRWDGCLHPATDYFVPSPDPYYIVMNEQWRAKYEQLVETNSTFQNYSSRIQPIYTECMPETKGWPSCCKQDQGLAHFYKHYYFDATNQNKKYDWICFQDDDEYIRHRAMQEFLRYLPITDEPIVIASDPPEGHPLGKSGYIPKQSPYKCPRDSDNWKYPWGQPVFYNQAAFELLMPAWKAGAMTKQCKEFDLYAHDTGNALLHWMFGIPALWMRNPASIKSGMRNDFLGMHSVSRFGPQSSMKAVHERYQKMSYPYNNELRPQYLWSSNATGFNQTKTYQLYGHPSTWGESWHIFPTSDCQKSFE</sequence>
<evidence type="ECO:0000313" key="4">
    <source>
        <dbReference type="Proteomes" id="UP001153069"/>
    </source>
</evidence>
<feature type="compositionally biased region" description="Basic and acidic residues" evidence="1">
    <location>
        <begin position="83"/>
        <end position="95"/>
    </location>
</feature>
<dbReference type="Proteomes" id="UP001153069">
    <property type="component" value="Unassembled WGS sequence"/>
</dbReference>
<name>A0A9N8DE61_9STRA</name>
<feature type="compositionally biased region" description="Low complexity" evidence="1">
    <location>
        <begin position="62"/>
        <end position="78"/>
    </location>
</feature>
<dbReference type="EMBL" id="CAICTM010000105">
    <property type="protein sequence ID" value="CAB9501363.1"/>
    <property type="molecule type" value="Genomic_DNA"/>
</dbReference>
<dbReference type="OrthoDB" id="52616at2759"/>
<accession>A0A9N8DE61</accession>
<evidence type="ECO:0000313" key="3">
    <source>
        <dbReference type="EMBL" id="CAB9501363.1"/>
    </source>
</evidence>
<keyword evidence="2" id="KW-0812">Transmembrane</keyword>
<keyword evidence="2" id="KW-0472">Membrane</keyword>